<evidence type="ECO:0000313" key="3">
    <source>
        <dbReference type="Proteomes" id="UP000837857"/>
    </source>
</evidence>
<feature type="region of interest" description="Disordered" evidence="1">
    <location>
        <begin position="66"/>
        <end position="112"/>
    </location>
</feature>
<feature type="non-terminal residue" evidence="2">
    <location>
        <position position="112"/>
    </location>
</feature>
<evidence type="ECO:0000256" key="1">
    <source>
        <dbReference type="SAM" id="MobiDB-lite"/>
    </source>
</evidence>
<keyword evidence="3" id="KW-1185">Reference proteome</keyword>
<proteinExistence type="predicted"/>
<accession>A0ABN8HXH7</accession>
<feature type="region of interest" description="Disordered" evidence="1">
    <location>
        <begin position="15"/>
        <end position="45"/>
    </location>
</feature>
<gene>
    <name evidence="2" type="ORF">IPOD504_LOCUS4068</name>
</gene>
<name>A0ABN8HXH7_9NEOP</name>
<dbReference type="Proteomes" id="UP000837857">
    <property type="component" value="Chromosome 14"/>
</dbReference>
<reference evidence="2" key="1">
    <citation type="submission" date="2022-03" db="EMBL/GenBank/DDBJ databases">
        <authorList>
            <person name="Martin H S."/>
        </authorList>
    </citation>
    <scope>NUCLEOTIDE SEQUENCE</scope>
</reference>
<feature type="compositionally biased region" description="Basic and acidic residues" evidence="1">
    <location>
        <begin position="15"/>
        <end position="26"/>
    </location>
</feature>
<organism evidence="2 3">
    <name type="scientific">Iphiclides podalirius</name>
    <name type="common">scarce swallowtail</name>
    <dbReference type="NCBI Taxonomy" id="110791"/>
    <lineage>
        <taxon>Eukaryota</taxon>
        <taxon>Metazoa</taxon>
        <taxon>Ecdysozoa</taxon>
        <taxon>Arthropoda</taxon>
        <taxon>Hexapoda</taxon>
        <taxon>Insecta</taxon>
        <taxon>Pterygota</taxon>
        <taxon>Neoptera</taxon>
        <taxon>Endopterygota</taxon>
        <taxon>Lepidoptera</taxon>
        <taxon>Glossata</taxon>
        <taxon>Ditrysia</taxon>
        <taxon>Papilionoidea</taxon>
        <taxon>Papilionidae</taxon>
        <taxon>Papilioninae</taxon>
        <taxon>Iphiclides</taxon>
    </lineage>
</organism>
<dbReference type="EMBL" id="OW152826">
    <property type="protein sequence ID" value="CAH2042754.1"/>
    <property type="molecule type" value="Genomic_DNA"/>
</dbReference>
<evidence type="ECO:0000313" key="2">
    <source>
        <dbReference type="EMBL" id="CAH2042754.1"/>
    </source>
</evidence>
<protein>
    <submittedName>
        <fullName evidence="2">Uncharacterized protein</fullName>
    </submittedName>
</protein>
<sequence length="112" mass="12154">MRVRIELRKVNKNGCDKQTARERHMNDMGATRTRHGSDTGRAGVGPYAPVLGSSAATLAVTLGMPFTSGRSPPTTSAHHRSPPLTAAHHPPHAIRPPCRVHNSRGFRDTPYV</sequence>